<keyword evidence="2" id="KW-0472">Membrane</keyword>
<dbReference type="AlphaFoldDB" id="B1Y6C7"/>
<evidence type="ECO:0000259" key="3">
    <source>
        <dbReference type="Pfam" id="PF16537"/>
    </source>
</evidence>
<protein>
    <submittedName>
        <fullName evidence="4">General secretion pathway protein B</fullName>
    </submittedName>
</protein>
<feature type="transmembrane region" description="Helical" evidence="2">
    <location>
        <begin position="44"/>
        <end position="65"/>
    </location>
</feature>
<reference evidence="4 5" key="1">
    <citation type="submission" date="2008-03" db="EMBL/GenBank/DDBJ databases">
        <title>Complete sequence of Leptothrix cholodnii SP-6.</title>
        <authorList>
            <consortium name="US DOE Joint Genome Institute"/>
            <person name="Copeland A."/>
            <person name="Lucas S."/>
            <person name="Lapidus A."/>
            <person name="Glavina del Rio T."/>
            <person name="Dalin E."/>
            <person name="Tice H."/>
            <person name="Bruce D."/>
            <person name="Goodwin L."/>
            <person name="Pitluck S."/>
            <person name="Chertkov O."/>
            <person name="Brettin T."/>
            <person name="Detter J.C."/>
            <person name="Han C."/>
            <person name="Kuske C.R."/>
            <person name="Schmutz J."/>
            <person name="Larimer F."/>
            <person name="Land M."/>
            <person name="Hauser L."/>
            <person name="Kyrpides N."/>
            <person name="Lykidis A."/>
            <person name="Emerson D."/>
            <person name="Richardson P."/>
        </authorList>
    </citation>
    <scope>NUCLEOTIDE SEQUENCE [LARGE SCALE GENOMIC DNA]</scope>
    <source>
        <strain evidence="5">ATCC 51168 / LMG 8142 / SP-6</strain>
    </source>
</reference>
<dbReference type="GO" id="GO:0015627">
    <property type="term" value="C:type II protein secretion system complex"/>
    <property type="evidence" value="ECO:0007669"/>
    <property type="project" value="InterPro"/>
</dbReference>
<organism evidence="4 5">
    <name type="scientific">Leptothrix cholodnii (strain ATCC 51168 / LMG 8142 / SP-6)</name>
    <name type="common">Leptothrix discophora (strain SP-6)</name>
    <dbReference type="NCBI Taxonomy" id="395495"/>
    <lineage>
        <taxon>Bacteria</taxon>
        <taxon>Pseudomonadati</taxon>
        <taxon>Pseudomonadota</taxon>
        <taxon>Betaproteobacteria</taxon>
        <taxon>Burkholderiales</taxon>
        <taxon>Sphaerotilaceae</taxon>
        <taxon>Leptothrix</taxon>
    </lineage>
</organism>
<feature type="region of interest" description="Disordered" evidence="1">
    <location>
        <begin position="165"/>
        <end position="185"/>
    </location>
</feature>
<dbReference type="KEGG" id="lch:Lcho_2498"/>
<dbReference type="Pfam" id="PF16537">
    <property type="entry name" value="T2SSB"/>
    <property type="match status" value="1"/>
</dbReference>
<proteinExistence type="predicted"/>
<dbReference type="OrthoDB" id="5432325at2"/>
<evidence type="ECO:0000256" key="1">
    <source>
        <dbReference type="SAM" id="MobiDB-lite"/>
    </source>
</evidence>
<keyword evidence="2" id="KW-1133">Transmembrane helix</keyword>
<evidence type="ECO:0000313" key="5">
    <source>
        <dbReference type="Proteomes" id="UP000001693"/>
    </source>
</evidence>
<dbReference type="EMBL" id="CP001013">
    <property type="protein sequence ID" value="ACB34763.1"/>
    <property type="molecule type" value="Genomic_DNA"/>
</dbReference>
<evidence type="ECO:0000256" key="2">
    <source>
        <dbReference type="SAM" id="Phobius"/>
    </source>
</evidence>
<dbReference type="HOGENOM" id="CLU_084180_0_0_4"/>
<keyword evidence="5" id="KW-1185">Reference proteome</keyword>
<feature type="domain" description="Type II secretion system protein GspB C-terminal" evidence="3">
    <location>
        <begin position="202"/>
        <end position="260"/>
    </location>
</feature>
<dbReference type="STRING" id="395495.Lcho_2498"/>
<sequence>MSYILDALRRAEAERDRGSLPGLNTHAGVPVYVDRRLLGRGNPWLWLLAGMVGAVLLVMGVRLWWQWATADVVPGPEVAAVTGITAAAQAPAAVPAAAVPAPLPAPVKDRVVRAEAAPPGLPSVPSAAPAAALPAAASVAAPARVKAAAAAASVSTAVPAASAAVVTPPRPPDAQPNAAPVAQPDGRIHAPADLPAEIARELPNLVFGGLIQLEDPPRRSLIINGVIYMEGDLIQPNLVLEQIRLNAAVLRYKGHRYQLPI</sequence>
<dbReference type="InterPro" id="IPR032389">
    <property type="entry name" value="GspB_C"/>
</dbReference>
<gene>
    <name evidence="4" type="ordered locus">Lcho_2498</name>
</gene>
<name>B1Y6C7_LEPCP</name>
<keyword evidence="2" id="KW-0812">Transmembrane</keyword>
<dbReference type="Proteomes" id="UP000001693">
    <property type="component" value="Chromosome"/>
</dbReference>
<dbReference type="RefSeq" id="WP_012347519.1">
    <property type="nucleotide sequence ID" value="NC_010524.1"/>
</dbReference>
<accession>B1Y6C7</accession>
<dbReference type="eggNOG" id="ENOG5032S0S">
    <property type="taxonomic scope" value="Bacteria"/>
</dbReference>
<evidence type="ECO:0000313" key="4">
    <source>
        <dbReference type="EMBL" id="ACB34763.1"/>
    </source>
</evidence>